<dbReference type="Proteomes" id="UP000824881">
    <property type="component" value="Unassembled WGS sequence"/>
</dbReference>
<keyword evidence="2" id="KW-1185">Reference proteome</keyword>
<evidence type="ECO:0000313" key="2">
    <source>
        <dbReference type="Proteomes" id="UP000824881"/>
    </source>
</evidence>
<proteinExistence type="predicted"/>
<comment type="caution">
    <text evidence="1">The sequence shown here is derived from an EMBL/GenBank/DDBJ whole genome shotgun (WGS) entry which is preliminary data.</text>
</comment>
<dbReference type="EMBL" id="WQMT02000011">
    <property type="protein sequence ID" value="KAG9217739.1"/>
    <property type="molecule type" value="Genomic_DNA"/>
</dbReference>
<protein>
    <submittedName>
        <fullName evidence="1">Uncharacterized protein</fullName>
    </submittedName>
</protein>
<sequence>MDPSTTSRCSSTDSLHDYYYDYYNFYPSAESFSTNDSSMSTPSKKGATGVYVRNRTNMDAALKADLAGLITKDVDVEEYVRHVYGVSTDDIEAIKSKEWKLDGLDTYVNLLADGAREEKLYAPFKAIMANLFGIFIGEDRKIDVQHASLGNTVLKSFGNVRKPDQLFFFGSHDDNSPITWSLAKAFVELAVTSSTQRLVASTSAIATINEGEEAIHALAASAPDLTPSATITTPSGGTKRRSTDPTDRPKPPKLQKLSVLSKKEPQAAGYALELLASTCRRWATGLVITDTQVALHYYDRVGAIFTKPFKFDEEPWKLALFALAIGQCNLVQAGFEPLVAPDTDTALSQPLPSLKNAILRLPKDNSNKDSANKGSDNKVIGDKAKGEAVVEKVWSHFKITGDPLYVYGGLTGRGSHVLPGDLVEEAPAPDGTGDVADKGKQVAAELAPEGAMVVKLSWPMERRPYLEADTIKDLVEKIPWMARHLPRIHCAISLKGESMGLPRRLFHKMTIAYGLERRYFTLLFSDCYKHLWDTKTLAAFQLAYIDIVECHHTAAKYGKVLHRDISENNLLWTNDTRVIGVLNDWDLATPVNAVGNSTNHRTGTGPFMAYDLLGAEPPAHLYRHDLESLFYVLIWAAVHYNLDSDVPYSRVVDPALKQWTGDYGEARVAKHAFLGDPEPVLHNIRPVFEPLRAFWIEPLCDLFLAAQMNRDILAKTSRTRGGVRQGMLTGSQGSALTRTDDNSDDEDSALNDLTPPKPAAHSAPAHIDFETLGCLTFETFMAALDHWKPRSIPKEYREHAKRLLAEDKPPVVSESSVC</sequence>
<evidence type="ECO:0000313" key="1">
    <source>
        <dbReference type="EMBL" id="KAG9217739.1"/>
    </source>
</evidence>
<gene>
    <name evidence="1" type="ORF">CCMSSC00406_0003572</name>
</gene>
<reference evidence="1 2" key="1">
    <citation type="journal article" date="2021" name="Appl. Environ. Microbiol.">
        <title>Genetic linkage and physical mapping for an oyster mushroom Pleurotus cornucopiae and QTL analysis for the trait cap color.</title>
        <authorList>
            <person name="Zhang Y."/>
            <person name="Gao W."/>
            <person name="Sonnenberg A."/>
            <person name="Chen Q."/>
            <person name="Zhang J."/>
            <person name="Huang C."/>
        </authorList>
    </citation>
    <scope>NUCLEOTIDE SEQUENCE [LARGE SCALE GENOMIC DNA]</scope>
    <source>
        <strain evidence="1">CCMSSC00406</strain>
    </source>
</reference>
<name>A0ACB7IHT4_PLECO</name>
<accession>A0ACB7IHT4</accession>
<organism evidence="1 2">
    <name type="scientific">Pleurotus cornucopiae</name>
    <name type="common">Cornucopia mushroom</name>
    <dbReference type="NCBI Taxonomy" id="5321"/>
    <lineage>
        <taxon>Eukaryota</taxon>
        <taxon>Fungi</taxon>
        <taxon>Dikarya</taxon>
        <taxon>Basidiomycota</taxon>
        <taxon>Agaricomycotina</taxon>
        <taxon>Agaricomycetes</taxon>
        <taxon>Agaricomycetidae</taxon>
        <taxon>Agaricales</taxon>
        <taxon>Pleurotineae</taxon>
        <taxon>Pleurotaceae</taxon>
        <taxon>Pleurotus</taxon>
    </lineage>
</organism>